<evidence type="ECO:0000259" key="7">
    <source>
        <dbReference type="PROSITE" id="PS50893"/>
    </source>
</evidence>
<dbReference type="InterPro" id="IPR003439">
    <property type="entry name" value="ABC_transporter-like_ATP-bd"/>
</dbReference>
<dbReference type="GO" id="GO:0015833">
    <property type="term" value="P:peptide transport"/>
    <property type="evidence" value="ECO:0007669"/>
    <property type="project" value="InterPro"/>
</dbReference>
<evidence type="ECO:0000256" key="2">
    <source>
        <dbReference type="ARBA" id="ARBA00022448"/>
    </source>
</evidence>
<dbReference type="Pfam" id="PF08352">
    <property type="entry name" value="oligo_HPY"/>
    <property type="match status" value="1"/>
</dbReference>
<dbReference type="PROSITE" id="PS00211">
    <property type="entry name" value="ABC_TRANSPORTER_1"/>
    <property type="match status" value="1"/>
</dbReference>
<evidence type="ECO:0000313" key="9">
    <source>
        <dbReference type="Proteomes" id="UP000035963"/>
    </source>
</evidence>
<dbReference type="InterPro" id="IPR017871">
    <property type="entry name" value="ABC_transporter-like_CS"/>
</dbReference>
<dbReference type="Gene3D" id="3.40.50.300">
    <property type="entry name" value="P-loop containing nucleotide triphosphate hydrolases"/>
    <property type="match status" value="1"/>
</dbReference>
<dbReference type="SUPFAM" id="SSF52540">
    <property type="entry name" value="P-loop containing nucleoside triphosphate hydrolases"/>
    <property type="match status" value="1"/>
</dbReference>
<dbReference type="EMBL" id="AEJF01000230">
    <property type="protein sequence ID" value="KLU21042.1"/>
    <property type="molecule type" value="Genomic_DNA"/>
</dbReference>
<dbReference type="InterPro" id="IPR027417">
    <property type="entry name" value="P-loop_NTPase"/>
</dbReference>
<evidence type="ECO:0000256" key="3">
    <source>
        <dbReference type="ARBA" id="ARBA00022475"/>
    </source>
</evidence>
<organism evidence="8 9">
    <name type="scientific">Caballeronia mineralivorans PML1(12)</name>
    <dbReference type="NCBI Taxonomy" id="908627"/>
    <lineage>
        <taxon>Bacteria</taxon>
        <taxon>Pseudomonadati</taxon>
        <taxon>Pseudomonadota</taxon>
        <taxon>Betaproteobacteria</taxon>
        <taxon>Burkholderiales</taxon>
        <taxon>Burkholderiaceae</taxon>
        <taxon>Caballeronia</taxon>
    </lineage>
</organism>
<dbReference type="FunFam" id="3.40.50.300:FF:000016">
    <property type="entry name" value="Oligopeptide ABC transporter ATP-binding component"/>
    <property type="match status" value="1"/>
</dbReference>
<dbReference type="GO" id="GO:0055085">
    <property type="term" value="P:transmembrane transport"/>
    <property type="evidence" value="ECO:0007669"/>
    <property type="project" value="UniProtKB-ARBA"/>
</dbReference>
<keyword evidence="3" id="KW-1003">Cell membrane</keyword>
<comment type="similarity">
    <text evidence="1">Belongs to the ABC transporter superfamily.</text>
</comment>
<dbReference type="PATRIC" id="fig|908627.4.peg.8485"/>
<keyword evidence="9" id="KW-1185">Reference proteome</keyword>
<keyword evidence="4" id="KW-0472">Membrane</keyword>
<dbReference type="CDD" id="cd03257">
    <property type="entry name" value="ABC_NikE_OppD_transporters"/>
    <property type="match status" value="1"/>
</dbReference>
<dbReference type="InterPro" id="IPR003593">
    <property type="entry name" value="AAA+_ATPase"/>
</dbReference>
<dbReference type="GO" id="GO:0016887">
    <property type="term" value="F:ATP hydrolysis activity"/>
    <property type="evidence" value="ECO:0007669"/>
    <property type="project" value="InterPro"/>
</dbReference>
<dbReference type="PANTHER" id="PTHR43776">
    <property type="entry name" value="TRANSPORT ATP-BINDING PROTEIN"/>
    <property type="match status" value="1"/>
</dbReference>
<dbReference type="AlphaFoldDB" id="A0A0J1CK06"/>
<evidence type="ECO:0000256" key="4">
    <source>
        <dbReference type="ARBA" id="ARBA00022519"/>
    </source>
</evidence>
<evidence type="ECO:0000256" key="6">
    <source>
        <dbReference type="ARBA" id="ARBA00022840"/>
    </source>
</evidence>
<dbReference type="SMART" id="SM00382">
    <property type="entry name" value="AAA"/>
    <property type="match status" value="1"/>
</dbReference>
<sequence>MNASAAITVKQLQVHFASSRGAPVRAVDGVDMEIQQGELHGIVGESGCGKTSLARTIAGLQRPTGGSVTFDGRELDDWRRERLAFSRHVQFIFQDPLASLSRRQTISQSLEEPLKIHGLGSASQRRERILELLQLVSLPETCLDRLPRALSGGQRQRVAIARALALDPRILICDEPLSALDVSIRAQILNLFADLQKKLNLSIVLIAHDLAIIRLVCTRVSVMYLGKIVETGPTSELFARPRHPYTRALLEAAPSIDPEIERSCHVQLLSGDPPSPSSPPSGCRFHTRCPFSAPVCEIEEPILRLVDERTKVACHVA</sequence>
<feature type="domain" description="ABC transporter" evidence="7">
    <location>
        <begin position="9"/>
        <end position="250"/>
    </location>
</feature>
<protein>
    <submittedName>
        <fullName evidence="8">Peptide ABC transporter ATP-binding protein</fullName>
    </submittedName>
</protein>
<evidence type="ECO:0000313" key="8">
    <source>
        <dbReference type="EMBL" id="KLU21042.1"/>
    </source>
</evidence>
<keyword evidence="4" id="KW-0997">Cell inner membrane</keyword>
<name>A0A0J1CK06_9BURK</name>
<gene>
    <name evidence="8" type="ORF">EOS_37860</name>
</gene>
<keyword evidence="6 8" id="KW-0067">ATP-binding</keyword>
<dbReference type="InterPro" id="IPR050319">
    <property type="entry name" value="ABC_transp_ATP-bind"/>
</dbReference>
<dbReference type="RefSeq" id="WP_047897353.1">
    <property type="nucleotide sequence ID" value="NZ_AEJF01000230.1"/>
</dbReference>
<dbReference type="PANTHER" id="PTHR43776:SF7">
    <property type="entry name" value="D,D-DIPEPTIDE TRANSPORT ATP-BINDING PROTEIN DDPF-RELATED"/>
    <property type="match status" value="1"/>
</dbReference>
<proteinExistence type="inferred from homology"/>
<dbReference type="GO" id="GO:0005524">
    <property type="term" value="F:ATP binding"/>
    <property type="evidence" value="ECO:0007669"/>
    <property type="project" value="UniProtKB-KW"/>
</dbReference>
<reference evidence="8 9" key="1">
    <citation type="journal article" date="2015" name="Genome Announc.">
        <title>Draft Genome Sequence of Burkholderia sp. Strain PML1(12), an Ectomycorrhizosphere-Inhabiting Bacterium with Effective Mineral-Weathering Ability.</title>
        <authorList>
            <person name="Uroz S."/>
            <person name="Oger P."/>
        </authorList>
    </citation>
    <scope>NUCLEOTIDE SEQUENCE [LARGE SCALE GENOMIC DNA]</scope>
    <source>
        <strain evidence="9">PML1(12)</strain>
    </source>
</reference>
<keyword evidence="5" id="KW-0547">Nucleotide-binding</keyword>
<comment type="caution">
    <text evidence="8">The sequence shown here is derived from an EMBL/GenBank/DDBJ whole genome shotgun (WGS) entry which is preliminary data.</text>
</comment>
<dbReference type="Pfam" id="PF00005">
    <property type="entry name" value="ABC_tran"/>
    <property type="match status" value="1"/>
</dbReference>
<dbReference type="NCBIfam" id="TIGR01727">
    <property type="entry name" value="oligo_HPY"/>
    <property type="match status" value="1"/>
</dbReference>
<evidence type="ECO:0000256" key="5">
    <source>
        <dbReference type="ARBA" id="ARBA00022741"/>
    </source>
</evidence>
<dbReference type="Proteomes" id="UP000035963">
    <property type="component" value="Unassembled WGS sequence"/>
</dbReference>
<dbReference type="InterPro" id="IPR013563">
    <property type="entry name" value="Oligopep_ABC_C"/>
</dbReference>
<keyword evidence="2" id="KW-0813">Transport</keyword>
<accession>A0A0J1CK06</accession>
<evidence type="ECO:0000256" key="1">
    <source>
        <dbReference type="ARBA" id="ARBA00005417"/>
    </source>
</evidence>
<dbReference type="PROSITE" id="PS50893">
    <property type="entry name" value="ABC_TRANSPORTER_2"/>
    <property type="match status" value="1"/>
</dbReference>